<keyword evidence="5 11" id="KW-1133">Transmembrane helix</keyword>
<evidence type="ECO:0000313" key="14">
    <source>
        <dbReference type="Proteomes" id="UP000594262"/>
    </source>
</evidence>
<evidence type="ECO:0000313" key="13">
    <source>
        <dbReference type="EnsemblMetazoa" id="CLYHEMP014645.1"/>
    </source>
</evidence>
<dbReference type="GO" id="GO:0004983">
    <property type="term" value="F:neuropeptide Y receptor activity"/>
    <property type="evidence" value="ECO:0007669"/>
    <property type="project" value="InterPro"/>
</dbReference>
<dbReference type="PRINTS" id="PR01012">
    <property type="entry name" value="NRPEPTIDEYR"/>
</dbReference>
<comment type="subcellular location">
    <subcellularLocation>
        <location evidence="1">Cell membrane</location>
        <topology evidence="1">Multi-pass membrane protein</topology>
    </subcellularLocation>
</comment>
<feature type="transmembrane region" description="Helical" evidence="11">
    <location>
        <begin position="176"/>
        <end position="203"/>
    </location>
</feature>
<evidence type="ECO:0000256" key="2">
    <source>
        <dbReference type="ARBA" id="ARBA00010663"/>
    </source>
</evidence>
<dbReference type="CDD" id="cd00637">
    <property type="entry name" value="7tm_classA_rhodopsin-like"/>
    <property type="match status" value="1"/>
</dbReference>
<keyword evidence="14" id="KW-1185">Reference proteome</keyword>
<feature type="transmembrane region" description="Helical" evidence="11">
    <location>
        <begin position="92"/>
        <end position="113"/>
    </location>
</feature>
<dbReference type="InterPro" id="IPR000611">
    <property type="entry name" value="NPY_rcpt"/>
</dbReference>
<dbReference type="PROSITE" id="PS50262">
    <property type="entry name" value="G_PROTEIN_RECEP_F1_2"/>
    <property type="match status" value="1"/>
</dbReference>
<dbReference type="PRINTS" id="PR00237">
    <property type="entry name" value="GPCRRHODOPSN"/>
</dbReference>
<name>A0A7M5WXN3_9CNID</name>
<dbReference type="Pfam" id="PF00001">
    <property type="entry name" value="7tm_1"/>
    <property type="match status" value="1"/>
</dbReference>
<dbReference type="OrthoDB" id="6021576at2759"/>
<evidence type="ECO:0000256" key="11">
    <source>
        <dbReference type="SAM" id="Phobius"/>
    </source>
</evidence>
<evidence type="ECO:0000256" key="10">
    <source>
        <dbReference type="RuleBase" id="RU000688"/>
    </source>
</evidence>
<dbReference type="InterPro" id="IPR017452">
    <property type="entry name" value="GPCR_Rhodpsn_7TM"/>
</dbReference>
<evidence type="ECO:0000256" key="8">
    <source>
        <dbReference type="ARBA" id="ARBA00023170"/>
    </source>
</evidence>
<protein>
    <recommendedName>
        <fullName evidence="12">G-protein coupled receptors family 1 profile domain-containing protein</fullName>
    </recommendedName>
</protein>
<evidence type="ECO:0000259" key="12">
    <source>
        <dbReference type="PROSITE" id="PS50262"/>
    </source>
</evidence>
<feature type="transmembrane region" description="Helical" evidence="11">
    <location>
        <begin position="134"/>
        <end position="156"/>
    </location>
</feature>
<reference evidence="13" key="1">
    <citation type="submission" date="2021-01" db="UniProtKB">
        <authorList>
            <consortium name="EnsemblMetazoa"/>
        </authorList>
    </citation>
    <scope>IDENTIFICATION</scope>
</reference>
<keyword evidence="7 11" id="KW-0472">Membrane</keyword>
<evidence type="ECO:0000256" key="6">
    <source>
        <dbReference type="ARBA" id="ARBA00023040"/>
    </source>
</evidence>
<proteinExistence type="inferred from homology"/>
<sequence length="446" mass="50489">METNGQMDENTIGNIEIILKSIVISIFILSGIIGNSSVIHAIRTYPKLRTVPNYFVFNLAVADLLFSLTGMVMILITTVSKGWVLGVKMCNFGGLLNSVFCTTSIWTLVMISLHRYFAVSKPMLVKRVYTKKRTLLMIVCIWIFAFLISVPPLFGWSQFVEGTNFCTVDGRKNMSYSIFLLMTDYFFPFLFLSGLYLRIFFVLKKHENTMKRHKSVKPIPDLAEVESEIMTADEAPKSPNLFSSPSEIRAADTKRYFEALQNKAQTDGVVTNLNSPVRESTETLVIRQNEENNNKIQRNGKRHISFCDDSNQKIGKSDSTKNPNGIIKATLKRTKTGSKRKKFFKEVKVTKMLLIVVCGFFLCWTPFLVAGVLYAFNAVPSDLKLLTIGIYFACLNSCLNPFIYGVMNTNFRYAFQTMARNFLAAVRACVNKDKITISKKDGVCRI</sequence>
<feature type="transmembrane region" description="Helical" evidence="11">
    <location>
        <begin position="388"/>
        <end position="407"/>
    </location>
</feature>
<evidence type="ECO:0000256" key="7">
    <source>
        <dbReference type="ARBA" id="ARBA00023136"/>
    </source>
</evidence>
<evidence type="ECO:0000256" key="4">
    <source>
        <dbReference type="ARBA" id="ARBA00022692"/>
    </source>
</evidence>
<feature type="domain" description="G-protein coupled receptors family 1 profile" evidence="12">
    <location>
        <begin position="34"/>
        <end position="404"/>
    </location>
</feature>
<dbReference type="PROSITE" id="PS00237">
    <property type="entry name" value="G_PROTEIN_RECEP_F1_1"/>
    <property type="match status" value="1"/>
</dbReference>
<comment type="similarity">
    <text evidence="2 10">Belongs to the G-protein coupled receptor 1 family.</text>
</comment>
<keyword evidence="6 10" id="KW-0297">G-protein coupled receptor</keyword>
<dbReference type="AlphaFoldDB" id="A0A7M5WXN3"/>
<dbReference type="RefSeq" id="XP_066916042.1">
    <property type="nucleotide sequence ID" value="XM_067059941.1"/>
</dbReference>
<dbReference type="SMART" id="SM01381">
    <property type="entry name" value="7TM_GPCR_Srsx"/>
    <property type="match status" value="1"/>
</dbReference>
<dbReference type="InterPro" id="IPR000276">
    <property type="entry name" value="GPCR_Rhodpsn"/>
</dbReference>
<keyword evidence="9 10" id="KW-0807">Transducer</keyword>
<accession>A0A7M5WXN3</accession>
<keyword evidence="3" id="KW-1003">Cell membrane</keyword>
<dbReference type="Gene3D" id="1.20.1070.10">
    <property type="entry name" value="Rhodopsin 7-helix transmembrane proteins"/>
    <property type="match status" value="2"/>
</dbReference>
<feature type="transmembrane region" description="Helical" evidence="11">
    <location>
        <begin position="352"/>
        <end position="376"/>
    </location>
</feature>
<keyword evidence="8 10" id="KW-0675">Receptor</keyword>
<feature type="transmembrane region" description="Helical" evidence="11">
    <location>
        <begin position="17"/>
        <end position="42"/>
    </location>
</feature>
<dbReference type="EnsemblMetazoa" id="CLYHEMT014645.1">
    <property type="protein sequence ID" value="CLYHEMP014645.1"/>
    <property type="gene ID" value="CLYHEMG014645"/>
</dbReference>
<dbReference type="PANTHER" id="PTHR24248">
    <property type="entry name" value="ADRENERGIC RECEPTOR-RELATED G-PROTEIN COUPLED RECEPTOR"/>
    <property type="match status" value="1"/>
</dbReference>
<keyword evidence="4 10" id="KW-0812">Transmembrane</keyword>
<evidence type="ECO:0000256" key="5">
    <source>
        <dbReference type="ARBA" id="ARBA00022989"/>
    </source>
</evidence>
<organism evidence="13 14">
    <name type="scientific">Clytia hemisphaerica</name>
    <dbReference type="NCBI Taxonomy" id="252671"/>
    <lineage>
        <taxon>Eukaryota</taxon>
        <taxon>Metazoa</taxon>
        <taxon>Cnidaria</taxon>
        <taxon>Hydrozoa</taxon>
        <taxon>Hydroidolina</taxon>
        <taxon>Leptothecata</taxon>
        <taxon>Obeliida</taxon>
        <taxon>Clytiidae</taxon>
        <taxon>Clytia</taxon>
    </lineage>
</organism>
<dbReference type="GeneID" id="136803208"/>
<dbReference type="Proteomes" id="UP000594262">
    <property type="component" value="Unplaced"/>
</dbReference>
<dbReference type="SUPFAM" id="SSF81321">
    <property type="entry name" value="Family A G protein-coupled receptor-like"/>
    <property type="match status" value="1"/>
</dbReference>
<evidence type="ECO:0000256" key="1">
    <source>
        <dbReference type="ARBA" id="ARBA00004651"/>
    </source>
</evidence>
<evidence type="ECO:0000256" key="9">
    <source>
        <dbReference type="ARBA" id="ARBA00023224"/>
    </source>
</evidence>
<evidence type="ECO:0000256" key="3">
    <source>
        <dbReference type="ARBA" id="ARBA00022475"/>
    </source>
</evidence>
<dbReference type="GO" id="GO:0005886">
    <property type="term" value="C:plasma membrane"/>
    <property type="evidence" value="ECO:0007669"/>
    <property type="project" value="UniProtKB-SubCell"/>
</dbReference>
<feature type="transmembrane region" description="Helical" evidence="11">
    <location>
        <begin position="54"/>
        <end position="80"/>
    </location>
</feature>